<sequence>MTKAQEWLNANVPNINQRGQIVHLNIYQSTGTNTNQNNVFTFYNSNLEDELNLNEFVNLQRLYIQGSNQNQRQALTGLKVNKCLKLNYIQIVYTNLSELDFEKNSALQTLNCYYNQLVNLNLGGNPALQNLNCNYNKLTSLNLSNAPAITTLNCQFNQLNSLDLSKNTKLVTLNKDARTDLYTTFLGNLNDTMEELKKEKEQAQRQLKRLIDIIKPNNSFANTSLKGEVEKIEEENLIQKLENKKRELEKLIGDAKKDLNEDLREWLETILEAQLEILKTNNPFAQKQSEKAERILTRTLPAEVLKNLLDMQKEVKSLSEQSTTR</sequence>
<dbReference type="SUPFAM" id="SSF52058">
    <property type="entry name" value="L domain-like"/>
    <property type="match status" value="1"/>
</dbReference>
<comment type="caution">
    <text evidence="2">The sequence shown here is derived from an EMBL/GenBank/DDBJ whole genome shotgun (WGS) entry which is preliminary data.</text>
</comment>
<evidence type="ECO:0000313" key="3">
    <source>
        <dbReference type="Proteomes" id="UP000789570"/>
    </source>
</evidence>
<dbReference type="Proteomes" id="UP000789570">
    <property type="component" value="Unassembled WGS sequence"/>
</dbReference>
<keyword evidence="1" id="KW-0175">Coiled coil</keyword>
<organism evidence="2 3">
    <name type="scientific">Funneliformis caledonium</name>
    <dbReference type="NCBI Taxonomy" id="1117310"/>
    <lineage>
        <taxon>Eukaryota</taxon>
        <taxon>Fungi</taxon>
        <taxon>Fungi incertae sedis</taxon>
        <taxon>Mucoromycota</taxon>
        <taxon>Glomeromycotina</taxon>
        <taxon>Glomeromycetes</taxon>
        <taxon>Glomerales</taxon>
        <taxon>Glomeraceae</taxon>
        <taxon>Funneliformis</taxon>
    </lineage>
</organism>
<protein>
    <submittedName>
        <fullName evidence="2">7766_t:CDS:1</fullName>
    </submittedName>
</protein>
<accession>A0A9N9AAK4</accession>
<dbReference type="AlphaFoldDB" id="A0A9N9AAK4"/>
<dbReference type="EMBL" id="CAJVPQ010000958">
    <property type="protein sequence ID" value="CAG8523237.1"/>
    <property type="molecule type" value="Genomic_DNA"/>
</dbReference>
<feature type="coiled-coil region" evidence="1">
    <location>
        <begin position="186"/>
        <end position="276"/>
    </location>
</feature>
<dbReference type="Gene3D" id="3.80.10.10">
    <property type="entry name" value="Ribonuclease Inhibitor"/>
    <property type="match status" value="1"/>
</dbReference>
<dbReference type="InterPro" id="IPR032675">
    <property type="entry name" value="LRR_dom_sf"/>
</dbReference>
<proteinExistence type="predicted"/>
<keyword evidence="3" id="KW-1185">Reference proteome</keyword>
<evidence type="ECO:0000256" key="1">
    <source>
        <dbReference type="SAM" id="Coils"/>
    </source>
</evidence>
<name>A0A9N9AAK4_9GLOM</name>
<reference evidence="2" key="1">
    <citation type="submission" date="2021-06" db="EMBL/GenBank/DDBJ databases">
        <authorList>
            <person name="Kallberg Y."/>
            <person name="Tangrot J."/>
            <person name="Rosling A."/>
        </authorList>
    </citation>
    <scope>NUCLEOTIDE SEQUENCE</scope>
    <source>
        <strain evidence="2">UK204</strain>
    </source>
</reference>
<evidence type="ECO:0000313" key="2">
    <source>
        <dbReference type="EMBL" id="CAG8523237.1"/>
    </source>
</evidence>
<dbReference type="OrthoDB" id="2434658at2759"/>
<gene>
    <name evidence="2" type="ORF">FCALED_LOCUS4809</name>
</gene>